<accession>A0A239M8H0</accession>
<evidence type="ECO:0000313" key="2">
    <source>
        <dbReference type="EMBL" id="SNT39217.1"/>
    </source>
</evidence>
<name>A0A239M8H0_9NOCA</name>
<dbReference type="EMBL" id="FZOW01000016">
    <property type="protein sequence ID" value="SNT39217.1"/>
    <property type="molecule type" value="Genomic_DNA"/>
</dbReference>
<dbReference type="Proteomes" id="UP000198327">
    <property type="component" value="Unassembled WGS sequence"/>
</dbReference>
<reference evidence="3" key="1">
    <citation type="submission" date="2017-06" db="EMBL/GenBank/DDBJ databases">
        <authorList>
            <person name="Varghese N."/>
            <person name="Submissions S."/>
        </authorList>
    </citation>
    <scope>NUCLEOTIDE SEQUENCE [LARGE SCALE GENOMIC DNA]</scope>
    <source>
        <strain evidence="3">JCM 23211</strain>
    </source>
</reference>
<sequence>KTLGWKTPLQIFTDIVEEYNESLVATTD</sequence>
<dbReference type="AlphaFoldDB" id="A0A239M8H0"/>
<feature type="non-terminal residue" evidence="2">
    <location>
        <position position="1"/>
    </location>
</feature>
<organism evidence="2 3">
    <name type="scientific">Rhodococcoides kyotonense</name>
    <dbReference type="NCBI Taxonomy" id="398843"/>
    <lineage>
        <taxon>Bacteria</taxon>
        <taxon>Bacillati</taxon>
        <taxon>Actinomycetota</taxon>
        <taxon>Actinomycetes</taxon>
        <taxon>Mycobacteriales</taxon>
        <taxon>Nocardiaceae</taxon>
        <taxon>Rhodococcoides</taxon>
    </lineage>
</organism>
<proteinExistence type="predicted"/>
<keyword evidence="3" id="KW-1185">Reference proteome</keyword>
<protein>
    <submittedName>
        <fullName evidence="2">Uncharacterized protein</fullName>
    </submittedName>
</protein>
<reference evidence="2" key="2">
    <citation type="submission" date="2017-06" db="EMBL/GenBank/DDBJ databases">
        <authorList>
            <person name="Kim H.J."/>
            <person name="Triplett B.A."/>
        </authorList>
    </citation>
    <scope>NUCLEOTIDE SEQUENCE [LARGE SCALE GENOMIC DNA]</scope>
    <source>
        <strain evidence="2">JCM 23211</strain>
    </source>
</reference>
<dbReference type="EMBL" id="FZOW01000012">
    <property type="protein sequence ID" value="SNT24795.1"/>
    <property type="molecule type" value="Genomic_DNA"/>
</dbReference>
<evidence type="ECO:0000313" key="1">
    <source>
        <dbReference type="EMBL" id="SNT24795.1"/>
    </source>
</evidence>
<gene>
    <name evidence="1" type="ORF">SAMN05421642_1121</name>
    <name evidence="2" type="ORF">SAMN05421642_116126</name>
</gene>
<evidence type="ECO:0000313" key="3">
    <source>
        <dbReference type="Proteomes" id="UP000198327"/>
    </source>
</evidence>